<dbReference type="SUPFAM" id="SSF53187">
    <property type="entry name" value="Zn-dependent exopeptidases"/>
    <property type="match status" value="1"/>
</dbReference>
<keyword evidence="3" id="KW-0645">Protease</keyword>
<comment type="similarity">
    <text evidence="2 7">Belongs to the peptidase M14 family.</text>
</comment>
<dbReference type="PROSITE" id="PS52035">
    <property type="entry name" value="PEPTIDASE_M14"/>
    <property type="match status" value="1"/>
</dbReference>
<evidence type="ECO:0000259" key="8">
    <source>
        <dbReference type="PROSITE" id="PS52035"/>
    </source>
</evidence>
<reference evidence="9 10" key="1">
    <citation type="submission" date="2020-10" db="EMBL/GenBank/DDBJ databases">
        <authorList>
            <person name="Castelo-Branco R."/>
            <person name="Eusebio N."/>
            <person name="Adriana R."/>
            <person name="Vieira A."/>
            <person name="Brugerolle De Fraissinette N."/>
            <person name="Rezende De Castro R."/>
            <person name="Schneider M.P."/>
            <person name="Vasconcelos V."/>
            <person name="Leao P.N."/>
        </authorList>
    </citation>
    <scope>NUCLEOTIDE SEQUENCE [LARGE SCALE GENOMIC DNA]</scope>
    <source>
        <strain evidence="9 10">LEGE 00031</strain>
    </source>
</reference>
<dbReference type="EMBL" id="JADEVV010000039">
    <property type="protein sequence ID" value="MBE9254777.1"/>
    <property type="molecule type" value="Genomic_DNA"/>
</dbReference>
<keyword evidence="6" id="KW-0482">Metalloprotease</keyword>
<evidence type="ECO:0000256" key="4">
    <source>
        <dbReference type="ARBA" id="ARBA00022801"/>
    </source>
</evidence>
<dbReference type="RefSeq" id="WP_194020291.1">
    <property type="nucleotide sequence ID" value="NZ_JADEVV010000039.1"/>
</dbReference>
<evidence type="ECO:0000256" key="7">
    <source>
        <dbReference type="PROSITE-ProRule" id="PRU01379"/>
    </source>
</evidence>
<evidence type="ECO:0000313" key="10">
    <source>
        <dbReference type="Proteomes" id="UP000658720"/>
    </source>
</evidence>
<dbReference type="GO" id="GO:0004180">
    <property type="term" value="F:carboxypeptidase activity"/>
    <property type="evidence" value="ECO:0007669"/>
    <property type="project" value="UniProtKB-KW"/>
</dbReference>
<dbReference type="PANTHER" id="PTHR11705">
    <property type="entry name" value="PROTEASE FAMILY M14 CARBOXYPEPTIDASE A,B"/>
    <property type="match status" value="1"/>
</dbReference>
<evidence type="ECO:0000256" key="5">
    <source>
        <dbReference type="ARBA" id="ARBA00022833"/>
    </source>
</evidence>
<keyword evidence="5" id="KW-0862">Zinc</keyword>
<dbReference type="SMART" id="SM00631">
    <property type="entry name" value="Zn_pept"/>
    <property type="match status" value="1"/>
</dbReference>
<protein>
    <submittedName>
        <fullName evidence="9">Carboxypeptidase</fullName>
    </submittedName>
</protein>
<sequence>MTVPPFDFSHYFTYKEIDQFLQQLQTSYGSLLTVQTIGQSYAGRNIWVAIATNQATGDYRHKPGYWIDANTHAGEVTGSAVALYCLHQLMTKYGEDAQITHLLDNYTVYILPRLAMDGAEKYLTTPYLLRSSVRPYPYPEERDGLYPEDVNGDGLILQMRLPDPCGAWKISDQDPRVMIGRSPEEFGGEYYTLLPEGLIRNYDGYEFDLAPSQEGLDFNRNYPHQWAPEGQQQGAGDFPFSEPETRAEAEFWQQHRNINGFISYHTYSAVILRPYASQADENLPVEDLNVYKILGEKGKELTGYNCISAYHDFRYHPKEVIYGVMDDYAYDHYGWFGFTVELWDAPTAAGIEKEDLIEWFRWHPPEDDYKLMRWNDQALNGEGFVHWQPFDHPQLGKVQIGGWSFKTMWQNAPAQFLPELCEQQFRFALTHALMSPCLAVAKTEITAQGENIYQITVQWENQGFLPTYTSQKALERKAVRPIQVCLQKPDSMTLITGKVHQELPHLEGRSNKTKSSLANGIDYRCHLTWLIKGQSGEKLTITAQAERAGTVQTELVLS</sequence>
<dbReference type="Proteomes" id="UP000658720">
    <property type="component" value="Unassembled WGS sequence"/>
</dbReference>
<name>A0ABR9VTW4_9SYNC</name>
<dbReference type="Pfam" id="PF00246">
    <property type="entry name" value="Peptidase_M14"/>
    <property type="match status" value="1"/>
</dbReference>
<dbReference type="CDD" id="cd06905">
    <property type="entry name" value="M14-like"/>
    <property type="match status" value="1"/>
</dbReference>
<dbReference type="InterPro" id="IPR000834">
    <property type="entry name" value="Peptidase_M14"/>
</dbReference>
<dbReference type="PRINTS" id="PR00765">
    <property type="entry name" value="CRBOXYPTASEA"/>
</dbReference>
<evidence type="ECO:0000256" key="2">
    <source>
        <dbReference type="ARBA" id="ARBA00005988"/>
    </source>
</evidence>
<evidence type="ECO:0000313" key="9">
    <source>
        <dbReference type="EMBL" id="MBE9254777.1"/>
    </source>
</evidence>
<comment type="caution">
    <text evidence="9">The sequence shown here is derived from an EMBL/GenBank/DDBJ whole genome shotgun (WGS) entry which is preliminary data.</text>
</comment>
<organism evidence="9 10">
    <name type="scientific">Synechocystis salina LEGE 00031</name>
    <dbReference type="NCBI Taxonomy" id="1828736"/>
    <lineage>
        <taxon>Bacteria</taxon>
        <taxon>Bacillati</taxon>
        <taxon>Cyanobacteriota</taxon>
        <taxon>Cyanophyceae</taxon>
        <taxon>Synechococcales</taxon>
        <taxon>Merismopediaceae</taxon>
        <taxon>Synechocystis</taxon>
    </lineage>
</organism>
<dbReference type="Gene3D" id="3.40.630.10">
    <property type="entry name" value="Zn peptidases"/>
    <property type="match status" value="1"/>
</dbReference>
<comment type="cofactor">
    <cofactor evidence="1">
        <name>Zn(2+)</name>
        <dbReference type="ChEBI" id="CHEBI:29105"/>
    </cofactor>
</comment>
<keyword evidence="10" id="KW-1185">Reference proteome</keyword>
<evidence type="ECO:0000256" key="6">
    <source>
        <dbReference type="ARBA" id="ARBA00023049"/>
    </source>
</evidence>
<gene>
    <name evidence="9" type="ORF">IQ217_13210</name>
</gene>
<accession>A0ABR9VTW4</accession>
<evidence type="ECO:0000256" key="3">
    <source>
        <dbReference type="ARBA" id="ARBA00022670"/>
    </source>
</evidence>
<proteinExistence type="inferred from homology"/>
<feature type="active site" description="Proton donor/acceptor" evidence="7">
    <location>
        <position position="341"/>
    </location>
</feature>
<keyword evidence="9" id="KW-0121">Carboxypeptidase</keyword>
<dbReference type="PANTHER" id="PTHR11705:SF143">
    <property type="entry name" value="SLL0236 PROTEIN"/>
    <property type="match status" value="1"/>
</dbReference>
<evidence type="ECO:0000256" key="1">
    <source>
        <dbReference type="ARBA" id="ARBA00001947"/>
    </source>
</evidence>
<feature type="domain" description="Peptidase M14" evidence="8">
    <location>
        <begin position="10"/>
        <end position="363"/>
    </location>
</feature>
<keyword evidence="4" id="KW-0378">Hydrolase</keyword>